<dbReference type="EMBL" id="LAZR01068943">
    <property type="protein sequence ID" value="KKK48682.1"/>
    <property type="molecule type" value="Genomic_DNA"/>
</dbReference>
<evidence type="ECO:0000256" key="1">
    <source>
        <dbReference type="SAM" id="MobiDB-lite"/>
    </source>
</evidence>
<dbReference type="AlphaFoldDB" id="A0A0F8VWJ1"/>
<feature type="non-terminal residue" evidence="2">
    <location>
        <position position="1"/>
    </location>
</feature>
<comment type="caution">
    <text evidence="2">The sequence shown here is derived from an EMBL/GenBank/DDBJ whole genome shotgun (WGS) entry which is preliminary data.</text>
</comment>
<accession>A0A0F8VWJ1</accession>
<organism evidence="2">
    <name type="scientific">marine sediment metagenome</name>
    <dbReference type="NCBI Taxonomy" id="412755"/>
    <lineage>
        <taxon>unclassified sequences</taxon>
        <taxon>metagenomes</taxon>
        <taxon>ecological metagenomes</taxon>
    </lineage>
</organism>
<proteinExistence type="predicted"/>
<evidence type="ECO:0008006" key="3">
    <source>
        <dbReference type="Google" id="ProtNLM"/>
    </source>
</evidence>
<feature type="region of interest" description="Disordered" evidence="1">
    <location>
        <begin position="64"/>
        <end position="91"/>
    </location>
</feature>
<gene>
    <name evidence="2" type="ORF">LCGC14_3142640</name>
</gene>
<reference evidence="2" key="1">
    <citation type="journal article" date="2015" name="Nature">
        <title>Complex archaea that bridge the gap between prokaryotes and eukaryotes.</title>
        <authorList>
            <person name="Spang A."/>
            <person name="Saw J.H."/>
            <person name="Jorgensen S.L."/>
            <person name="Zaremba-Niedzwiedzka K."/>
            <person name="Martijn J."/>
            <person name="Lind A.E."/>
            <person name="van Eijk R."/>
            <person name="Schleper C."/>
            <person name="Guy L."/>
            <person name="Ettema T.J."/>
        </authorList>
    </citation>
    <scope>NUCLEOTIDE SEQUENCE</scope>
</reference>
<name>A0A0F8VWJ1_9ZZZZ</name>
<sequence>YNTWDNMKYRCYNIKSPKYAIYGARGISVCDRWRNSYKDFESDMGKRPEGLSLDRIDNDGNYEPGNCRWATPKQQANNRRKRHGTRCQSSS</sequence>
<evidence type="ECO:0000313" key="2">
    <source>
        <dbReference type="EMBL" id="KKK48682.1"/>
    </source>
</evidence>
<protein>
    <recommendedName>
        <fullName evidence="3">HNH endonuclease</fullName>
    </recommendedName>
</protein>